<dbReference type="SMART" id="SM00385">
    <property type="entry name" value="CYCLIN"/>
    <property type="match status" value="1"/>
</dbReference>
<dbReference type="Pfam" id="PF02984">
    <property type="entry name" value="Cyclin_C"/>
    <property type="match status" value="1"/>
</dbReference>
<dbReference type="FunFam" id="1.10.472.10:FF:000060">
    <property type="entry name" value="D6-type cyclin"/>
    <property type="match status" value="1"/>
</dbReference>
<evidence type="ECO:0000259" key="7">
    <source>
        <dbReference type="SMART" id="SM01332"/>
    </source>
</evidence>
<keyword evidence="4" id="KW-0131">Cell cycle</keyword>
<evidence type="ECO:0000259" key="6">
    <source>
        <dbReference type="SMART" id="SM00385"/>
    </source>
</evidence>
<dbReference type="AlphaFoldDB" id="A0AAD8ML53"/>
<name>A0AAD8ML53_9APIA</name>
<dbReference type="PANTHER" id="PTHR10177">
    <property type="entry name" value="CYCLINS"/>
    <property type="match status" value="1"/>
</dbReference>
<dbReference type="InterPro" id="IPR036915">
    <property type="entry name" value="Cyclin-like_sf"/>
</dbReference>
<reference evidence="8" key="1">
    <citation type="submission" date="2023-02" db="EMBL/GenBank/DDBJ databases">
        <title>Genome of toxic invasive species Heracleum sosnowskyi carries increased number of genes despite the absence of recent whole-genome duplications.</title>
        <authorList>
            <person name="Schelkunov M."/>
            <person name="Shtratnikova V."/>
            <person name="Makarenko M."/>
            <person name="Klepikova A."/>
            <person name="Omelchenko D."/>
            <person name="Novikova G."/>
            <person name="Obukhova E."/>
            <person name="Bogdanov V."/>
            <person name="Penin A."/>
            <person name="Logacheva M."/>
        </authorList>
    </citation>
    <scope>NUCLEOTIDE SEQUENCE</scope>
    <source>
        <strain evidence="8">Hsosn_3</strain>
        <tissue evidence="8">Leaf</tissue>
    </source>
</reference>
<organism evidence="8 9">
    <name type="scientific">Heracleum sosnowskyi</name>
    <dbReference type="NCBI Taxonomy" id="360622"/>
    <lineage>
        <taxon>Eukaryota</taxon>
        <taxon>Viridiplantae</taxon>
        <taxon>Streptophyta</taxon>
        <taxon>Embryophyta</taxon>
        <taxon>Tracheophyta</taxon>
        <taxon>Spermatophyta</taxon>
        <taxon>Magnoliopsida</taxon>
        <taxon>eudicotyledons</taxon>
        <taxon>Gunneridae</taxon>
        <taxon>Pentapetalae</taxon>
        <taxon>asterids</taxon>
        <taxon>campanulids</taxon>
        <taxon>Apiales</taxon>
        <taxon>Apiaceae</taxon>
        <taxon>Apioideae</taxon>
        <taxon>apioid superclade</taxon>
        <taxon>Tordylieae</taxon>
        <taxon>Tordyliinae</taxon>
        <taxon>Heracleum</taxon>
    </lineage>
</organism>
<reference evidence="8" key="2">
    <citation type="submission" date="2023-05" db="EMBL/GenBank/DDBJ databases">
        <authorList>
            <person name="Schelkunov M.I."/>
        </authorList>
    </citation>
    <scope>NUCLEOTIDE SEQUENCE</scope>
    <source>
        <strain evidence="8">Hsosn_3</strain>
        <tissue evidence="8">Leaf</tissue>
    </source>
</reference>
<dbReference type="EMBL" id="JAUIZM010000007">
    <property type="protein sequence ID" value="KAK1376534.1"/>
    <property type="molecule type" value="Genomic_DNA"/>
</dbReference>
<dbReference type="SUPFAM" id="SSF47954">
    <property type="entry name" value="Cyclin-like"/>
    <property type="match status" value="2"/>
</dbReference>
<dbReference type="Pfam" id="PF00134">
    <property type="entry name" value="Cyclin_N"/>
    <property type="match status" value="1"/>
</dbReference>
<keyword evidence="3 5" id="KW-0195">Cyclin</keyword>
<dbReference type="InterPro" id="IPR039361">
    <property type="entry name" value="Cyclin"/>
</dbReference>
<evidence type="ECO:0000256" key="1">
    <source>
        <dbReference type="ARBA" id="ARBA00009065"/>
    </source>
</evidence>
<sequence length="325" mass="36677">MSALSCTDDFFPDLLCCEDSEILSEDLPECSSDLESPAEIEDSIARFIEKERKYVPGKSTHSQSVDSSARQATVAWILKVQRYYGFQPLTAYLAVNYLDRFLYSHRLPEQTNGWPLQLLSVACLSLAAKMEEPLVPSLLDLQIEGAKFVFEPRTITRMEFLVLGVLDWKLRSITPFTYLSFFAYKLDSQETFTAFLISTATDIILSNIQESSFLEYWPSCIAAATILHAANTIPNLSCVTAGHAESWCEGLHKDNIISCYRLVQEIGIDTRLRKRSKALPQIRVMPRASKVSFGDSESSSSSTSSFKRRRLNNSLWVDDDKETSN</sequence>
<dbReference type="InterPro" id="IPR006671">
    <property type="entry name" value="Cyclin_N"/>
</dbReference>
<dbReference type="CDD" id="cd20543">
    <property type="entry name" value="CYCLIN_AtCycD-like_rpt1"/>
    <property type="match status" value="1"/>
</dbReference>
<evidence type="ECO:0000313" key="8">
    <source>
        <dbReference type="EMBL" id="KAK1376534.1"/>
    </source>
</evidence>
<dbReference type="Proteomes" id="UP001237642">
    <property type="component" value="Unassembled WGS sequence"/>
</dbReference>
<dbReference type="InterPro" id="IPR013763">
    <property type="entry name" value="Cyclin-like_dom"/>
</dbReference>
<dbReference type="GO" id="GO:0051301">
    <property type="term" value="P:cell division"/>
    <property type="evidence" value="ECO:0007669"/>
    <property type="project" value="UniProtKB-KW"/>
</dbReference>
<comment type="caution">
    <text evidence="8">The sequence shown here is derived from an EMBL/GenBank/DDBJ whole genome shotgun (WGS) entry which is preliminary data.</text>
</comment>
<evidence type="ECO:0000256" key="5">
    <source>
        <dbReference type="RuleBase" id="RU000383"/>
    </source>
</evidence>
<feature type="domain" description="Cyclin-like" evidence="6">
    <location>
        <begin position="75"/>
        <end position="164"/>
    </location>
</feature>
<dbReference type="InterPro" id="IPR004367">
    <property type="entry name" value="Cyclin_C-dom"/>
</dbReference>
<dbReference type="Gene3D" id="1.10.472.10">
    <property type="entry name" value="Cyclin-like"/>
    <property type="match status" value="2"/>
</dbReference>
<accession>A0AAD8ML53</accession>
<gene>
    <name evidence="8" type="ORF">POM88_032727</name>
</gene>
<keyword evidence="9" id="KW-1185">Reference proteome</keyword>
<comment type="similarity">
    <text evidence="1">Belongs to the cyclin family. Cyclin D subfamily.</text>
</comment>
<proteinExistence type="inferred from homology"/>
<keyword evidence="2" id="KW-0132">Cell division</keyword>
<feature type="domain" description="Cyclin C-terminal" evidence="7">
    <location>
        <begin position="173"/>
        <end position="302"/>
    </location>
</feature>
<dbReference type="SMART" id="SM01332">
    <property type="entry name" value="Cyclin_C"/>
    <property type="match status" value="1"/>
</dbReference>
<protein>
    <submittedName>
        <fullName evidence="8">Cyclin N-terminal domain-containing protein</fullName>
    </submittedName>
</protein>
<evidence type="ECO:0000313" key="9">
    <source>
        <dbReference type="Proteomes" id="UP001237642"/>
    </source>
</evidence>
<evidence type="ECO:0000256" key="4">
    <source>
        <dbReference type="ARBA" id="ARBA00023306"/>
    </source>
</evidence>
<dbReference type="CDD" id="cd20544">
    <property type="entry name" value="CYCLIN_AtCycD-like_rpt2"/>
    <property type="match status" value="1"/>
</dbReference>
<evidence type="ECO:0000256" key="3">
    <source>
        <dbReference type="ARBA" id="ARBA00023127"/>
    </source>
</evidence>
<evidence type="ECO:0000256" key="2">
    <source>
        <dbReference type="ARBA" id="ARBA00022618"/>
    </source>
</evidence>